<evidence type="ECO:0000313" key="1">
    <source>
        <dbReference type="EMBL" id="MCR2833839.1"/>
    </source>
</evidence>
<dbReference type="EMBL" id="JANKHH010000004">
    <property type="protein sequence ID" value="MCR2833839.1"/>
    <property type="molecule type" value="Genomic_DNA"/>
</dbReference>
<dbReference type="InterPro" id="IPR036291">
    <property type="entry name" value="NAD(P)-bd_dom_sf"/>
</dbReference>
<comment type="caution">
    <text evidence="1">The sequence shown here is derived from an EMBL/GenBank/DDBJ whole genome shotgun (WGS) entry which is preliminary data.</text>
</comment>
<reference evidence="1 2" key="1">
    <citation type="submission" date="2022-08" db="EMBL/GenBank/DDBJ databases">
        <title>Polyphasic taxonomy analysis of Qipengyuania sp.RS5-5.</title>
        <authorList>
            <person name="Xamxidin M."/>
            <person name="Wu M."/>
        </authorList>
    </citation>
    <scope>NUCLEOTIDE SEQUENCE [LARGE SCALE GENOMIC DNA]</scope>
    <source>
        <strain evidence="1 2">RS5-5</strain>
    </source>
</reference>
<accession>A0ABT1XQA2</accession>
<dbReference type="SUPFAM" id="SSF51735">
    <property type="entry name" value="NAD(P)-binding Rossmann-fold domains"/>
    <property type="match status" value="1"/>
</dbReference>
<gene>
    <name evidence="1" type="ORF">NSO95_07760</name>
</gene>
<dbReference type="Proteomes" id="UP001206067">
    <property type="component" value="Unassembled WGS sequence"/>
</dbReference>
<organism evidence="1 2">
    <name type="scientific">Parerythrobacter lacustris</name>
    <dbReference type="NCBI Taxonomy" id="2969984"/>
    <lineage>
        <taxon>Bacteria</taxon>
        <taxon>Pseudomonadati</taxon>
        <taxon>Pseudomonadota</taxon>
        <taxon>Alphaproteobacteria</taxon>
        <taxon>Sphingomonadales</taxon>
        <taxon>Erythrobacteraceae</taxon>
        <taxon>Parerythrobacter</taxon>
    </lineage>
</organism>
<evidence type="ECO:0000313" key="2">
    <source>
        <dbReference type="Proteomes" id="UP001206067"/>
    </source>
</evidence>
<name>A0ABT1XQA2_9SPHN</name>
<sequence length="121" mass="13978">MRYAVANFPDLHVIARAKDRDHVYHLWAMGCRDVIRETYDSALRMGRSAYEALGADRQAAVAMTDAWETMDRSSMRAIADVYRLDIPAHENEELLAKIRELKAEWDPKLREAMDEIVARGR</sequence>
<keyword evidence="2" id="KW-1185">Reference proteome</keyword>
<protein>
    <submittedName>
        <fullName evidence="1">Uncharacterized protein</fullName>
    </submittedName>
</protein>
<dbReference type="Gene3D" id="3.40.50.720">
    <property type="entry name" value="NAD(P)-binding Rossmann-like Domain"/>
    <property type="match status" value="1"/>
</dbReference>
<dbReference type="RefSeq" id="WP_257595618.1">
    <property type="nucleotide sequence ID" value="NZ_JANKHH010000004.1"/>
</dbReference>
<proteinExistence type="predicted"/>